<accession>A0AAD4SXB6</accession>
<sequence length="78" mass="9129">MYALDESDSKGSFLFFRNGYGEIVTAADDEIIEMWKNFSRSAILGYELLHLMAMFVELDNDPPHKVEDEEHRKTLQWS</sequence>
<reference evidence="1" key="1">
    <citation type="submission" date="2022-04" db="EMBL/GenBank/DDBJ databases">
        <title>A functionally conserved STORR gene fusion in Papaver species that diverged 16.8 million years ago.</title>
        <authorList>
            <person name="Catania T."/>
        </authorList>
    </citation>
    <scope>NUCLEOTIDE SEQUENCE</scope>
    <source>
        <strain evidence="1">S-188037</strain>
    </source>
</reference>
<dbReference type="Proteomes" id="UP001202328">
    <property type="component" value="Unassembled WGS sequence"/>
</dbReference>
<dbReference type="EMBL" id="JAJJMB010008256">
    <property type="protein sequence ID" value="KAI3924888.1"/>
    <property type="molecule type" value="Genomic_DNA"/>
</dbReference>
<organism evidence="1 2">
    <name type="scientific">Papaver atlanticum</name>
    <dbReference type="NCBI Taxonomy" id="357466"/>
    <lineage>
        <taxon>Eukaryota</taxon>
        <taxon>Viridiplantae</taxon>
        <taxon>Streptophyta</taxon>
        <taxon>Embryophyta</taxon>
        <taxon>Tracheophyta</taxon>
        <taxon>Spermatophyta</taxon>
        <taxon>Magnoliopsida</taxon>
        <taxon>Ranunculales</taxon>
        <taxon>Papaveraceae</taxon>
        <taxon>Papaveroideae</taxon>
        <taxon>Papaver</taxon>
    </lineage>
</organism>
<keyword evidence="2" id="KW-1185">Reference proteome</keyword>
<evidence type="ECO:0000313" key="2">
    <source>
        <dbReference type="Proteomes" id="UP001202328"/>
    </source>
</evidence>
<evidence type="ECO:0000313" key="1">
    <source>
        <dbReference type="EMBL" id="KAI3924888.1"/>
    </source>
</evidence>
<gene>
    <name evidence="1" type="ORF">MKW98_031139</name>
</gene>
<name>A0AAD4SXB6_9MAGN</name>
<protein>
    <submittedName>
        <fullName evidence="1">Uncharacterized protein</fullName>
    </submittedName>
</protein>
<proteinExistence type="predicted"/>
<dbReference type="AlphaFoldDB" id="A0AAD4SXB6"/>
<comment type="caution">
    <text evidence="1">The sequence shown here is derived from an EMBL/GenBank/DDBJ whole genome shotgun (WGS) entry which is preliminary data.</text>
</comment>